<dbReference type="PROSITE" id="PS51257">
    <property type="entry name" value="PROKAR_LIPOPROTEIN"/>
    <property type="match status" value="1"/>
</dbReference>
<dbReference type="Gene3D" id="3.20.20.80">
    <property type="entry name" value="Glycosidases"/>
    <property type="match status" value="1"/>
</dbReference>
<dbReference type="Proteomes" id="UP000029392">
    <property type="component" value="Unassembled WGS sequence"/>
</dbReference>
<keyword evidence="3" id="KW-1185">Reference proteome</keyword>
<reference evidence="2 3" key="1">
    <citation type="submission" date="2013-09" db="EMBL/GenBank/DDBJ databases">
        <title>Genome sequencing of Arenimonas malthae.</title>
        <authorList>
            <person name="Chen F."/>
            <person name="Wang G."/>
        </authorList>
    </citation>
    <scope>NUCLEOTIDE SEQUENCE [LARGE SCALE GENOMIC DNA]</scope>
    <source>
        <strain evidence="2 3">CC-JY-1</strain>
    </source>
</reference>
<feature type="signal peptide" evidence="1">
    <location>
        <begin position="1"/>
        <end position="25"/>
    </location>
</feature>
<sequence length="554" mass="60423">MTLRLPAFAAITGLALLAGCQRAPAPDATQAPATAAATPADAVRGRVAAHWFGRQWPKNFLPGFRREHVAADFAQLKADGFDTVVLLVAWGDFQPVYSPCCSYDERAFERLRFLLDQADAAGLEVMLRLGYGWSFHPDAGDIGDRQQRVLNDPAAREAFLAFLARVSTETAGREGLVLSFLSWEDLWLRRVDESAAGTWNEFLATRPAGEPRPAGLPDPVADAALFHAYWDWLLVEKFVAPAAPLFPALSLEARVDSDPRFEPGPDGAPVVAEWISHDGMLRLPAGQPLTIYWAPYWGALNQGEQLPAARSLELLDAMLAQLAEKSAAPVFIDQFNVVDNTPGHEHNAVIKPEETAAFLHASVCTMKRRGVLGYGYWTTRDYAESPLHNPAFGYGLDGWTLQRAQGEPAQALEALPSGDFQLAFAAGDHLSQFVPPRRGRLPRADDARADRACVEAEVRAPGVVEVSAGGKLVPLRFEGTGLQRRCVDIAPQPGADGLAFDVHARSGAFALRDLALFDHVQYGGLYDLEGRPAALLEPVQRMNRDFRGETARCD</sequence>
<gene>
    <name evidence="2" type="ORF">N790_10715</name>
</gene>
<evidence type="ECO:0000313" key="2">
    <source>
        <dbReference type="EMBL" id="KFN44270.1"/>
    </source>
</evidence>
<evidence type="ECO:0008006" key="4">
    <source>
        <dbReference type="Google" id="ProtNLM"/>
    </source>
</evidence>
<dbReference type="SUPFAM" id="SSF51445">
    <property type="entry name" value="(Trans)glycosidases"/>
    <property type="match status" value="1"/>
</dbReference>
<dbReference type="OrthoDB" id="1987661at2"/>
<dbReference type="InterPro" id="IPR017853">
    <property type="entry name" value="GH"/>
</dbReference>
<dbReference type="RefSeq" id="WP_043804593.1">
    <property type="nucleotide sequence ID" value="NZ_AVCH01000189.1"/>
</dbReference>
<evidence type="ECO:0000313" key="3">
    <source>
        <dbReference type="Proteomes" id="UP000029392"/>
    </source>
</evidence>
<accession>A0A091BIV3</accession>
<dbReference type="EMBL" id="AVCH01000189">
    <property type="protein sequence ID" value="KFN44270.1"/>
    <property type="molecule type" value="Genomic_DNA"/>
</dbReference>
<feature type="chain" id="PRO_5001871282" description="Glycoside hydrolase family 42 N-terminal domain-containing protein" evidence="1">
    <location>
        <begin position="26"/>
        <end position="554"/>
    </location>
</feature>
<evidence type="ECO:0000256" key="1">
    <source>
        <dbReference type="SAM" id="SignalP"/>
    </source>
</evidence>
<name>A0A091BIV3_9GAMM</name>
<dbReference type="AlphaFoldDB" id="A0A091BIV3"/>
<proteinExistence type="predicted"/>
<comment type="caution">
    <text evidence="2">The sequence shown here is derived from an EMBL/GenBank/DDBJ whole genome shotgun (WGS) entry which is preliminary data.</text>
</comment>
<dbReference type="eggNOG" id="COG2730">
    <property type="taxonomic scope" value="Bacteria"/>
</dbReference>
<dbReference type="PATRIC" id="fig|1384054.3.peg.2300"/>
<dbReference type="STRING" id="1384054.N790_10715"/>
<protein>
    <recommendedName>
        <fullName evidence="4">Glycoside hydrolase family 42 N-terminal domain-containing protein</fullName>
    </recommendedName>
</protein>
<keyword evidence="1" id="KW-0732">Signal</keyword>
<organism evidence="2 3">
    <name type="scientific">Arenimonas malthae CC-JY-1</name>
    <dbReference type="NCBI Taxonomy" id="1384054"/>
    <lineage>
        <taxon>Bacteria</taxon>
        <taxon>Pseudomonadati</taxon>
        <taxon>Pseudomonadota</taxon>
        <taxon>Gammaproteobacteria</taxon>
        <taxon>Lysobacterales</taxon>
        <taxon>Lysobacteraceae</taxon>
        <taxon>Arenimonas</taxon>
    </lineage>
</organism>